<reference evidence="2 3" key="1">
    <citation type="submission" date="2016-10" db="EMBL/GenBank/DDBJ databases">
        <authorList>
            <person name="de Groot N.N."/>
        </authorList>
    </citation>
    <scope>NUCLEOTIDE SEQUENCE [LARGE SCALE GENOMIC DNA]</scope>
    <source>
        <strain evidence="2 3">CGMCC 1.7059</strain>
    </source>
</reference>
<dbReference type="Proteomes" id="UP000199675">
    <property type="component" value="Unassembled WGS sequence"/>
</dbReference>
<dbReference type="Gene3D" id="1.10.10.1320">
    <property type="entry name" value="Anti-sigma factor, zinc-finger domain"/>
    <property type="match status" value="1"/>
</dbReference>
<keyword evidence="2" id="KW-0862">Zinc</keyword>
<dbReference type="AlphaFoldDB" id="A0A1H2Y0B4"/>
<evidence type="ECO:0000313" key="2">
    <source>
        <dbReference type="EMBL" id="SDW98238.1"/>
    </source>
</evidence>
<keyword evidence="2" id="KW-0863">Zinc-finger</keyword>
<feature type="domain" description="Putative zinc-finger" evidence="1">
    <location>
        <begin position="3"/>
        <end position="37"/>
    </location>
</feature>
<dbReference type="OrthoDB" id="5793589at2"/>
<dbReference type="GO" id="GO:0008270">
    <property type="term" value="F:zinc ion binding"/>
    <property type="evidence" value="ECO:0007669"/>
    <property type="project" value="UniProtKB-KW"/>
</dbReference>
<gene>
    <name evidence="2" type="ORF">SAMN04487960_105210</name>
</gene>
<dbReference type="RefSeq" id="WP_139173223.1">
    <property type="nucleotide sequence ID" value="NZ_FNNE01000005.1"/>
</dbReference>
<accession>A0A1H2Y0B4</accession>
<proteinExistence type="predicted"/>
<keyword evidence="2" id="KW-0479">Metal-binding</keyword>
<evidence type="ECO:0000313" key="3">
    <source>
        <dbReference type="Proteomes" id="UP000199675"/>
    </source>
</evidence>
<sequence>MPCDLFSKQLEQYARGELAPAMEHALESHLAECPSCADRLDAEHSFLDALRAQSVPAPSDDFESRVLAVATGKQGRKTGAVWQHPVMGGAVAAVLALGIYIGLQEQSPEIAQPALVVESEVTDTVPEVFAPEEQTVQLAFHSNNALDDVTLTLELPPNVELASFPGRHRLSWQVSLQQGDNVLSLPLKVLFPGDGQLVAHLDDGTRQKTFRAPIQAKSEPAS</sequence>
<organism evidence="2 3">
    <name type="scientific">Marinobacter mobilis</name>
    <dbReference type="NCBI Taxonomy" id="488533"/>
    <lineage>
        <taxon>Bacteria</taxon>
        <taxon>Pseudomonadati</taxon>
        <taxon>Pseudomonadota</taxon>
        <taxon>Gammaproteobacteria</taxon>
        <taxon>Pseudomonadales</taxon>
        <taxon>Marinobacteraceae</taxon>
        <taxon>Marinobacter</taxon>
    </lineage>
</organism>
<dbReference type="Pfam" id="PF13490">
    <property type="entry name" value="zf-HC2"/>
    <property type="match status" value="1"/>
</dbReference>
<dbReference type="InterPro" id="IPR041916">
    <property type="entry name" value="Anti_sigma_zinc_sf"/>
</dbReference>
<keyword evidence="3" id="KW-1185">Reference proteome</keyword>
<protein>
    <submittedName>
        <fullName evidence="2">Putative zinc-finger</fullName>
    </submittedName>
</protein>
<name>A0A1H2Y0B4_9GAMM</name>
<evidence type="ECO:0000259" key="1">
    <source>
        <dbReference type="Pfam" id="PF13490"/>
    </source>
</evidence>
<dbReference type="EMBL" id="FNNE01000005">
    <property type="protein sequence ID" value="SDW98238.1"/>
    <property type="molecule type" value="Genomic_DNA"/>
</dbReference>
<dbReference type="InterPro" id="IPR027383">
    <property type="entry name" value="Znf_put"/>
</dbReference>
<dbReference type="STRING" id="488533.SAMN04487960_105210"/>